<proteinExistence type="predicted"/>
<keyword evidence="2" id="KW-1185">Reference proteome</keyword>
<dbReference type="GeneID" id="64766623"/>
<dbReference type="RefSeq" id="YP_010059391.1">
    <property type="nucleotide sequence ID" value="NC_054725.1"/>
</dbReference>
<reference evidence="1 2" key="1">
    <citation type="submission" date="2020-01" db="EMBL/GenBank/DDBJ databases">
        <authorList>
            <person name="Alvaro L.E."/>
            <person name="Baker K.N."/>
            <person name="Baxter I.S."/>
            <person name="Brown M.R."/>
            <person name="Driscoll K.D."/>
            <person name="Elrubaie J.M."/>
            <person name="Feith S.L."/>
            <person name="Indihar D.F."/>
            <person name="Knoch V.T."/>
            <person name="Koirtyohann K.M."/>
            <person name="Kratz M.A."/>
            <person name="Lear A.H."/>
            <person name="Lindblom K.E."/>
            <person name="Marcus E.R."/>
            <person name="Murphy M.E."/>
            <person name="Sensor R."/>
            <person name="Sherman S.J."/>
            <person name="Swift V.R."/>
            <person name="White K.E."/>
            <person name="Wills S.J."/>
            <person name="Gatt S.M."/>
            <person name="Lohbauer S.A."/>
            <person name="Power T.R."/>
            <person name="Rosales K.A."/>
            <person name="Sisson B.M."/>
            <person name="Isern S."/>
            <person name="Michael S.F."/>
            <person name="Sunnen C.N."/>
            <person name="Garlena R.A."/>
            <person name="Russell D.A."/>
            <person name="Pope W.H."/>
            <person name="Jacobs-Sera D."/>
            <person name="Hatfull G.F."/>
        </authorList>
    </citation>
    <scope>NUCLEOTIDE SEQUENCE [LARGE SCALE GENOMIC DNA]</scope>
</reference>
<dbReference type="Proteomes" id="UP000503093">
    <property type="component" value="Segment"/>
</dbReference>
<protein>
    <submittedName>
        <fullName evidence="1">Uncharacterized protein</fullName>
    </submittedName>
</protein>
<evidence type="ECO:0000313" key="1">
    <source>
        <dbReference type="EMBL" id="QIG58293.1"/>
    </source>
</evidence>
<accession>A0A6G6XKJ7</accession>
<dbReference type="KEGG" id="vg:64766623"/>
<evidence type="ECO:0000313" key="2">
    <source>
        <dbReference type="Proteomes" id="UP000503093"/>
    </source>
</evidence>
<name>A0A6G6XKJ7_9CAUD</name>
<gene>
    <name evidence="1" type="primary">142</name>
    <name evidence="1" type="ORF">SEA_SKOG_141</name>
</gene>
<sequence length="92" mass="10355">MTQGSSSNNRRRVCDTCQFRLDVPPYLTRDHVEAIAQQIEDGHPLECHELHDPRRITTRGCAGAIITSGRPGTNPVVPHPCYPNLKEWVEAH</sequence>
<organism evidence="1 2">
    <name type="scientific">Gordonia phage Skog</name>
    <dbReference type="NCBI Taxonomy" id="2704033"/>
    <lineage>
        <taxon>Viruses</taxon>
        <taxon>Duplodnaviria</taxon>
        <taxon>Heunggongvirae</taxon>
        <taxon>Uroviricota</taxon>
        <taxon>Caudoviricetes</taxon>
        <taxon>Skogvirus</taxon>
        <taxon>Skogvirus Skog</taxon>
    </lineage>
</organism>
<dbReference type="EMBL" id="MN908687">
    <property type="protein sequence ID" value="QIG58293.1"/>
    <property type="molecule type" value="Genomic_DNA"/>
</dbReference>